<feature type="transmembrane region" description="Helical" evidence="1">
    <location>
        <begin position="271"/>
        <end position="286"/>
    </location>
</feature>
<organism evidence="3 4">
    <name type="scientific">Flavobacterium hungaricum</name>
    <dbReference type="NCBI Taxonomy" id="2082725"/>
    <lineage>
        <taxon>Bacteria</taxon>
        <taxon>Pseudomonadati</taxon>
        <taxon>Bacteroidota</taxon>
        <taxon>Flavobacteriia</taxon>
        <taxon>Flavobacteriales</taxon>
        <taxon>Flavobacteriaceae</taxon>
        <taxon>Flavobacterium</taxon>
    </lineage>
</organism>
<dbReference type="PANTHER" id="PTHR47216:SF4">
    <property type="entry name" value="OS01G0859400 PROTEIN"/>
    <property type="match status" value="1"/>
</dbReference>
<keyword evidence="1" id="KW-0472">Membrane</keyword>
<dbReference type="Pfam" id="PF01569">
    <property type="entry name" value="PAP2"/>
    <property type="match status" value="1"/>
</dbReference>
<gene>
    <name evidence="3" type="ORF">C4F50_23550</name>
</gene>
<dbReference type="RefSeq" id="WP_194141029.1">
    <property type="nucleotide sequence ID" value="NZ_PRDM01000006.1"/>
</dbReference>
<keyword evidence="1" id="KW-0812">Transmembrane</keyword>
<dbReference type="InterPro" id="IPR000326">
    <property type="entry name" value="PAP2/HPO"/>
</dbReference>
<feature type="domain" description="Tyrosine specific protein phosphatases" evidence="2">
    <location>
        <begin position="359"/>
        <end position="415"/>
    </location>
</feature>
<protein>
    <recommendedName>
        <fullName evidence="2">Tyrosine specific protein phosphatases domain-containing protein</fullName>
    </recommendedName>
</protein>
<feature type="transmembrane region" description="Helical" evidence="1">
    <location>
        <begin position="209"/>
        <end position="229"/>
    </location>
</feature>
<reference evidence="3 4" key="1">
    <citation type="submission" date="2018-07" db="EMBL/GenBank/DDBJ databases">
        <title>Genome assembly of strain KB82.</title>
        <authorList>
            <person name="Kukolya J."/>
            <person name="Horvath B."/>
            <person name="Nagy I."/>
            <person name="Toth A."/>
        </authorList>
    </citation>
    <scope>NUCLEOTIDE SEQUENCE [LARGE SCALE GENOMIC DNA]</scope>
    <source>
        <strain evidence="3 4">Kb82</strain>
    </source>
</reference>
<dbReference type="Gene3D" id="3.90.190.10">
    <property type="entry name" value="Protein tyrosine phosphatase superfamily"/>
    <property type="match status" value="1"/>
</dbReference>
<dbReference type="SMART" id="SM00195">
    <property type="entry name" value="DSPc"/>
    <property type="match status" value="1"/>
</dbReference>
<dbReference type="Pfam" id="PF00782">
    <property type="entry name" value="DSPc"/>
    <property type="match status" value="1"/>
</dbReference>
<dbReference type="EMBL" id="PRDM01000006">
    <property type="protein sequence ID" value="MBE8727903.1"/>
    <property type="molecule type" value="Genomic_DNA"/>
</dbReference>
<dbReference type="InterPro" id="IPR000387">
    <property type="entry name" value="Tyr_Pase_dom"/>
</dbReference>
<dbReference type="InterPro" id="IPR000340">
    <property type="entry name" value="Dual-sp_phosphatase_cat-dom"/>
</dbReference>
<dbReference type="PANTHER" id="PTHR47216">
    <property type="match status" value="1"/>
</dbReference>
<dbReference type="InterPro" id="IPR029021">
    <property type="entry name" value="Prot-tyrosine_phosphatase-like"/>
</dbReference>
<keyword evidence="1" id="KW-1133">Transmembrane helix</keyword>
<dbReference type="Proteomes" id="UP000640614">
    <property type="component" value="Unassembled WGS sequence"/>
</dbReference>
<feature type="transmembrane region" description="Helical" evidence="1">
    <location>
        <begin position="157"/>
        <end position="174"/>
    </location>
</feature>
<sequence length="429" mass="50495">MDKKASLSKRLLWLVLSYLLFIIIYNSSAWYAFYFQKSDSFVFHFEKNIPFLEWMIVPYMTSGLLFTLVFFFCSTQKDLMLLTKRINFTTIVSGLFFFLFPLKYSFIKPQAASNFLNLFFQFLTTWDSNYNQAPSLHIGYAVIFWSVITKEFKNPKLRLMLQIWILLLCISTLTVYQHHFIDIITALLLSCITFFIFPDNTERNYKIGLVYSFFSLLFLTAALLIYQYISHYGLLLLWISIAVFLVGTAYTNSNSKFLKREDGSISFFKKIFYFPYLITYKILWLFCRKNRKNPITEILPQIFIGAKLNAKQAASFINEQTYIIDLCAEAEEIGYIRHQSNYFSKPLLDIGSIKQEELETLLNLLTRLHTEIKPGEKIFIHCLMGYSRSVFITVFFLKRILNIELEEAIPIVTKKHLQSIFPKYLLNSN</sequence>
<dbReference type="SUPFAM" id="SSF52799">
    <property type="entry name" value="(Phosphotyrosine protein) phosphatases II"/>
    <property type="match status" value="1"/>
</dbReference>
<evidence type="ECO:0000256" key="1">
    <source>
        <dbReference type="SAM" id="Phobius"/>
    </source>
</evidence>
<feature type="transmembrane region" description="Helical" evidence="1">
    <location>
        <begin position="180"/>
        <end position="197"/>
    </location>
</feature>
<feature type="transmembrane region" description="Helical" evidence="1">
    <location>
        <begin position="86"/>
        <end position="107"/>
    </location>
</feature>
<dbReference type="InterPro" id="IPR020422">
    <property type="entry name" value="TYR_PHOSPHATASE_DUAL_dom"/>
</dbReference>
<proteinExistence type="predicted"/>
<feature type="transmembrane region" description="Helical" evidence="1">
    <location>
        <begin position="54"/>
        <end position="74"/>
    </location>
</feature>
<feature type="transmembrane region" description="Helical" evidence="1">
    <location>
        <begin position="235"/>
        <end position="251"/>
    </location>
</feature>
<name>A0ABR9TRA9_9FLAO</name>
<evidence type="ECO:0000313" key="3">
    <source>
        <dbReference type="EMBL" id="MBE8727903.1"/>
    </source>
</evidence>
<evidence type="ECO:0000259" key="2">
    <source>
        <dbReference type="PROSITE" id="PS50056"/>
    </source>
</evidence>
<feature type="transmembrane region" description="Helical" evidence="1">
    <location>
        <begin position="12"/>
        <end position="34"/>
    </location>
</feature>
<keyword evidence="4" id="KW-1185">Reference proteome</keyword>
<evidence type="ECO:0000313" key="4">
    <source>
        <dbReference type="Proteomes" id="UP000640614"/>
    </source>
</evidence>
<accession>A0ABR9TRA9</accession>
<dbReference type="PROSITE" id="PS50056">
    <property type="entry name" value="TYR_PHOSPHATASE_2"/>
    <property type="match status" value="1"/>
</dbReference>
<comment type="caution">
    <text evidence="3">The sequence shown here is derived from an EMBL/GenBank/DDBJ whole genome shotgun (WGS) entry which is preliminary data.</text>
</comment>